<gene>
    <name evidence="2" type="ORF">EVAR_81588_1</name>
</gene>
<name>A0A4C1V0R5_EUMVA</name>
<feature type="region of interest" description="Disordered" evidence="1">
    <location>
        <begin position="9"/>
        <end position="34"/>
    </location>
</feature>
<comment type="caution">
    <text evidence="2">The sequence shown here is derived from an EMBL/GenBank/DDBJ whole genome shotgun (WGS) entry which is preliminary data.</text>
</comment>
<keyword evidence="3" id="KW-1185">Reference proteome</keyword>
<reference evidence="2 3" key="1">
    <citation type="journal article" date="2019" name="Commun. Biol.">
        <title>The bagworm genome reveals a unique fibroin gene that provides high tensile strength.</title>
        <authorList>
            <person name="Kono N."/>
            <person name="Nakamura H."/>
            <person name="Ohtoshi R."/>
            <person name="Tomita M."/>
            <person name="Numata K."/>
            <person name="Arakawa K."/>
        </authorList>
    </citation>
    <scope>NUCLEOTIDE SEQUENCE [LARGE SCALE GENOMIC DNA]</scope>
</reference>
<dbReference type="Proteomes" id="UP000299102">
    <property type="component" value="Unassembled WGS sequence"/>
</dbReference>
<organism evidence="2 3">
    <name type="scientific">Eumeta variegata</name>
    <name type="common">Bagworm moth</name>
    <name type="synonym">Eumeta japonica</name>
    <dbReference type="NCBI Taxonomy" id="151549"/>
    <lineage>
        <taxon>Eukaryota</taxon>
        <taxon>Metazoa</taxon>
        <taxon>Ecdysozoa</taxon>
        <taxon>Arthropoda</taxon>
        <taxon>Hexapoda</taxon>
        <taxon>Insecta</taxon>
        <taxon>Pterygota</taxon>
        <taxon>Neoptera</taxon>
        <taxon>Endopterygota</taxon>
        <taxon>Lepidoptera</taxon>
        <taxon>Glossata</taxon>
        <taxon>Ditrysia</taxon>
        <taxon>Tineoidea</taxon>
        <taxon>Psychidae</taxon>
        <taxon>Oiketicinae</taxon>
        <taxon>Eumeta</taxon>
    </lineage>
</organism>
<sequence length="119" mass="13586">MRPAVRAAIEKCTSVGEPSESRWSPPPTDTRKLGGVTNTLLASRMRIGYQMERVRGGRRGDGNFLQIETVTRCWHVYLEMEQGIYWREKGGSGPPELTKVPVVHVSFRHWFKRSLAETQ</sequence>
<proteinExistence type="predicted"/>
<dbReference type="EMBL" id="BGZK01000251">
    <property type="protein sequence ID" value="GBP31822.1"/>
    <property type="molecule type" value="Genomic_DNA"/>
</dbReference>
<dbReference type="AlphaFoldDB" id="A0A4C1V0R5"/>
<evidence type="ECO:0000313" key="3">
    <source>
        <dbReference type="Proteomes" id="UP000299102"/>
    </source>
</evidence>
<protein>
    <submittedName>
        <fullName evidence="2">Uncharacterized protein</fullName>
    </submittedName>
</protein>
<evidence type="ECO:0000256" key="1">
    <source>
        <dbReference type="SAM" id="MobiDB-lite"/>
    </source>
</evidence>
<evidence type="ECO:0000313" key="2">
    <source>
        <dbReference type="EMBL" id="GBP31822.1"/>
    </source>
</evidence>
<accession>A0A4C1V0R5</accession>